<dbReference type="InterPro" id="IPR036291">
    <property type="entry name" value="NAD(P)-bd_dom_sf"/>
</dbReference>
<accession>A0A1H4F3A0</accession>
<keyword evidence="2" id="KW-1185">Reference proteome</keyword>
<dbReference type="OrthoDB" id="9792005at2"/>
<dbReference type="NCBIfam" id="NF004848">
    <property type="entry name" value="PRK06199.1"/>
    <property type="match status" value="1"/>
</dbReference>
<dbReference type="Gene3D" id="3.30.1780.10">
    <property type="entry name" value="ornithine cyclodeaminase, domain 1"/>
    <property type="match status" value="1"/>
</dbReference>
<dbReference type="STRING" id="571932.SAMN05421743_11093"/>
<dbReference type="InterPro" id="IPR023401">
    <property type="entry name" value="ODC_N"/>
</dbReference>
<dbReference type="Gene3D" id="3.40.50.720">
    <property type="entry name" value="NAD(P)-binding Rossmann-like Domain"/>
    <property type="match status" value="1"/>
</dbReference>
<dbReference type="PIRSF" id="PIRSF001439">
    <property type="entry name" value="CryM"/>
    <property type="match status" value="1"/>
</dbReference>
<dbReference type="RefSeq" id="WP_093045412.1">
    <property type="nucleotide sequence ID" value="NZ_FNQR01000010.1"/>
</dbReference>
<evidence type="ECO:0000313" key="1">
    <source>
        <dbReference type="EMBL" id="SEA91420.1"/>
    </source>
</evidence>
<sequence length="374" mass="40997">MTNQQLDFLFLSEEDIIEAGALDMAHCVETIDETFKILGKGDYVMGGPRGNDHGIMLWFPKSSPFSNMPLKGPDRRFMSLISYLGGNFNVCGEKWYGSNIENQKKGLPRSIHTVTLNDADTGAPLALMSGNLISAMRTGAVPGVATKYLASKNAKVVGAIGGGVINRACIEAIITSHPAIEKITLFDINLEKGKEIANQLTNELGVETVAAESMQECVEESDILTVATSGHQKPRIEKEWIKEGALITLTGAVDFPDEVLTENTIVADLWGMHKGWLRDGLEHEEGIDSILDWAMSGQLLELVENKKLNEQKIKDLGDIALGETKGRTSEKDIIIFVTGGLPVEDAAWGYKVYQNAKEKEIGQKLKLWDTPHWA</sequence>
<gene>
    <name evidence="1" type="ORF">SAMN05421743_11093</name>
</gene>
<dbReference type="GO" id="GO:0005737">
    <property type="term" value="C:cytoplasm"/>
    <property type="evidence" value="ECO:0007669"/>
    <property type="project" value="TreeGrafter"/>
</dbReference>
<name>A0A1H4F3A0_9BACI</name>
<evidence type="ECO:0000313" key="2">
    <source>
        <dbReference type="Proteomes" id="UP000198584"/>
    </source>
</evidence>
<dbReference type="EMBL" id="FNQR01000010">
    <property type="protein sequence ID" value="SEA91420.1"/>
    <property type="molecule type" value="Genomic_DNA"/>
</dbReference>
<dbReference type="Proteomes" id="UP000198584">
    <property type="component" value="Unassembled WGS sequence"/>
</dbReference>
<dbReference type="PANTHER" id="PTHR13812">
    <property type="entry name" value="KETIMINE REDUCTASE MU-CRYSTALLIN"/>
    <property type="match status" value="1"/>
</dbReference>
<dbReference type="InterPro" id="IPR003462">
    <property type="entry name" value="ODC_Mu_crystall"/>
</dbReference>
<dbReference type="SUPFAM" id="SSF51735">
    <property type="entry name" value="NAD(P)-binding Rossmann-fold domains"/>
    <property type="match status" value="1"/>
</dbReference>
<proteinExistence type="predicted"/>
<protein>
    <submittedName>
        <fullName evidence="1">Ornithine cyclodeaminase</fullName>
    </submittedName>
</protein>
<organism evidence="1 2">
    <name type="scientific">Thalassobacillus cyri</name>
    <dbReference type="NCBI Taxonomy" id="571932"/>
    <lineage>
        <taxon>Bacteria</taxon>
        <taxon>Bacillati</taxon>
        <taxon>Bacillota</taxon>
        <taxon>Bacilli</taxon>
        <taxon>Bacillales</taxon>
        <taxon>Bacillaceae</taxon>
        <taxon>Thalassobacillus</taxon>
    </lineage>
</organism>
<dbReference type="AlphaFoldDB" id="A0A1H4F3A0"/>
<reference evidence="1 2" key="1">
    <citation type="submission" date="2016-10" db="EMBL/GenBank/DDBJ databases">
        <authorList>
            <person name="de Groot N.N."/>
        </authorList>
    </citation>
    <scope>NUCLEOTIDE SEQUENCE [LARGE SCALE GENOMIC DNA]</scope>
    <source>
        <strain evidence="1 2">CCM7597</strain>
    </source>
</reference>
<dbReference type="Pfam" id="PF02423">
    <property type="entry name" value="OCD_Mu_crystall"/>
    <property type="match status" value="1"/>
</dbReference>
<dbReference type="PANTHER" id="PTHR13812:SF19">
    <property type="entry name" value="KETIMINE REDUCTASE MU-CRYSTALLIN"/>
    <property type="match status" value="1"/>
</dbReference>